<reference evidence="2" key="1">
    <citation type="journal article" date="2023" name="G3 (Bethesda)">
        <title>Genome assembly and association tests identify interacting loci associated with vigor, precocity, and sex in interspecific pistachio rootstocks.</title>
        <authorList>
            <person name="Palmer W."/>
            <person name="Jacygrad E."/>
            <person name="Sagayaradj S."/>
            <person name="Cavanaugh K."/>
            <person name="Han R."/>
            <person name="Bertier L."/>
            <person name="Beede B."/>
            <person name="Kafkas S."/>
            <person name="Golino D."/>
            <person name="Preece J."/>
            <person name="Michelmore R."/>
        </authorList>
    </citation>
    <scope>NUCLEOTIDE SEQUENCE [LARGE SCALE GENOMIC DNA]</scope>
</reference>
<evidence type="ECO:0000313" key="1">
    <source>
        <dbReference type="EMBL" id="KAJ0011124.1"/>
    </source>
</evidence>
<dbReference type="Proteomes" id="UP001163603">
    <property type="component" value="Chromosome 14"/>
</dbReference>
<proteinExistence type="predicted"/>
<dbReference type="EMBL" id="CM047749">
    <property type="protein sequence ID" value="KAJ0011124.1"/>
    <property type="molecule type" value="Genomic_DNA"/>
</dbReference>
<name>A0ACC0X8S6_9ROSI</name>
<evidence type="ECO:0000313" key="2">
    <source>
        <dbReference type="Proteomes" id="UP001163603"/>
    </source>
</evidence>
<protein>
    <submittedName>
        <fullName evidence="1">Uncharacterized protein</fullName>
    </submittedName>
</protein>
<organism evidence="1 2">
    <name type="scientific">Pistacia integerrima</name>
    <dbReference type="NCBI Taxonomy" id="434235"/>
    <lineage>
        <taxon>Eukaryota</taxon>
        <taxon>Viridiplantae</taxon>
        <taxon>Streptophyta</taxon>
        <taxon>Embryophyta</taxon>
        <taxon>Tracheophyta</taxon>
        <taxon>Spermatophyta</taxon>
        <taxon>Magnoliopsida</taxon>
        <taxon>eudicotyledons</taxon>
        <taxon>Gunneridae</taxon>
        <taxon>Pentapetalae</taxon>
        <taxon>rosids</taxon>
        <taxon>malvids</taxon>
        <taxon>Sapindales</taxon>
        <taxon>Anacardiaceae</taxon>
        <taxon>Pistacia</taxon>
    </lineage>
</organism>
<comment type="caution">
    <text evidence="1">The sequence shown here is derived from an EMBL/GenBank/DDBJ whole genome shotgun (WGS) entry which is preliminary data.</text>
</comment>
<accession>A0ACC0X8S6</accession>
<sequence length="68" mass="8382">MQLMMVQELRSKLEQLERLFSRMRSLKNPNDLCKKVIPWRQEFKIFGKSVEMKRIRISYKPSTRMQTY</sequence>
<gene>
    <name evidence="1" type="ORF">Pint_34401</name>
</gene>
<keyword evidence="2" id="KW-1185">Reference proteome</keyword>